<evidence type="ECO:0000256" key="5">
    <source>
        <dbReference type="ARBA" id="ARBA00022519"/>
    </source>
</evidence>
<feature type="domain" description="General secretion pathway GspH" evidence="11">
    <location>
        <begin position="51"/>
        <end position="145"/>
    </location>
</feature>
<evidence type="ECO:0000256" key="7">
    <source>
        <dbReference type="ARBA" id="ARBA00022989"/>
    </source>
</evidence>
<proteinExistence type="inferred from homology"/>
<dbReference type="NCBIfam" id="NF047827">
    <property type="entry name" value="T3SSXpsH"/>
    <property type="match status" value="1"/>
</dbReference>
<evidence type="ECO:0000313" key="13">
    <source>
        <dbReference type="Proteomes" id="UP001209922"/>
    </source>
</evidence>
<keyword evidence="7" id="KW-1133">Transmembrane helix</keyword>
<comment type="similarity">
    <text evidence="9">Belongs to the GSP H family.</text>
</comment>
<evidence type="ECO:0000259" key="11">
    <source>
        <dbReference type="Pfam" id="PF12019"/>
    </source>
</evidence>
<keyword evidence="6" id="KW-0812">Transmembrane</keyword>
<evidence type="ECO:0000256" key="10">
    <source>
        <dbReference type="ARBA" id="ARBA00030775"/>
    </source>
</evidence>
<name>A0ABT3JSM8_9XANT</name>
<dbReference type="InterPro" id="IPR022346">
    <property type="entry name" value="T2SS_GspH"/>
</dbReference>
<dbReference type="InterPro" id="IPR045584">
    <property type="entry name" value="Pilin-like"/>
</dbReference>
<dbReference type="InterPro" id="IPR012902">
    <property type="entry name" value="N_methyl_site"/>
</dbReference>
<evidence type="ECO:0000256" key="9">
    <source>
        <dbReference type="ARBA" id="ARBA00025772"/>
    </source>
</evidence>
<keyword evidence="3" id="KW-1003">Cell membrane</keyword>
<organism evidence="12 13">
    <name type="scientific">Xanthomonas chitinilytica</name>
    <dbReference type="NCBI Taxonomy" id="2989819"/>
    <lineage>
        <taxon>Bacteria</taxon>
        <taxon>Pseudomonadati</taxon>
        <taxon>Pseudomonadota</taxon>
        <taxon>Gammaproteobacteria</taxon>
        <taxon>Lysobacterales</taxon>
        <taxon>Lysobacteraceae</taxon>
        <taxon>Xanthomonas</taxon>
    </lineage>
</organism>
<keyword evidence="4" id="KW-0488">Methylation</keyword>
<evidence type="ECO:0000256" key="6">
    <source>
        <dbReference type="ARBA" id="ARBA00022692"/>
    </source>
</evidence>
<dbReference type="Proteomes" id="UP001209922">
    <property type="component" value="Unassembled WGS sequence"/>
</dbReference>
<evidence type="ECO:0000256" key="8">
    <source>
        <dbReference type="ARBA" id="ARBA00023136"/>
    </source>
</evidence>
<evidence type="ECO:0000256" key="3">
    <source>
        <dbReference type="ARBA" id="ARBA00022475"/>
    </source>
</evidence>
<dbReference type="RefSeq" id="WP_265126608.1">
    <property type="nucleotide sequence ID" value="NZ_JAPCHY010000002.1"/>
</dbReference>
<accession>A0ABT3JSM8</accession>
<evidence type="ECO:0000256" key="1">
    <source>
        <dbReference type="ARBA" id="ARBA00004377"/>
    </source>
</evidence>
<dbReference type="PROSITE" id="PS00409">
    <property type="entry name" value="PROKAR_NTER_METHYL"/>
    <property type="match status" value="1"/>
</dbReference>
<keyword evidence="5" id="KW-0997">Cell inner membrane</keyword>
<reference evidence="12 13" key="1">
    <citation type="submission" date="2022-10" db="EMBL/GenBank/DDBJ databases">
        <title>Xanthomonas sp. H13-6.</title>
        <authorList>
            <person name="Liu X."/>
            <person name="Deng Z."/>
            <person name="Jiang Y."/>
            <person name="Yu T."/>
            <person name="Ai J."/>
        </authorList>
    </citation>
    <scope>NUCLEOTIDE SEQUENCE [LARGE SCALE GENOMIC DNA]</scope>
    <source>
        <strain evidence="12 13">H13-6</strain>
    </source>
</reference>
<gene>
    <name evidence="12" type="ORF">OK345_03050</name>
</gene>
<protein>
    <recommendedName>
        <fullName evidence="2">Type II secretion system protein H</fullName>
    </recommendedName>
    <alternativeName>
        <fullName evidence="10">General secretion pathway protein H</fullName>
    </alternativeName>
</protein>
<sequence>MPPARRRGARARMAGVSLLEMLLVVALIAVVGLVAAMAMSGGIDGMRLRGAAKEIASQLRYTRTQAIASGVPQRFTLDPRTRRWEAPNGRRGQLPEQLSVRFTGAREVQSQAGIGAIRFFEDGASSGGRIELGVRDAAWRIDVGWITGEVKAAPAPEGARR</sequence>
<dbReference type="SUPFAM" id="SSF54523">
    <property type="entry name" value="Pili subunits"/>
    <property type="match status" value="1"/>
</dbReference>
<evidence type="ECO:0000256" key="2">
    <source>
        <dbReference type="ARBA" id="ARBA00021549"/>
    </source>
</evidence>
<keyword evidence="8" id="KW-0472">Membrane</keyword>
<keyword evidence="13" id="KW-1185">Reference proteome</keyword>
<evidence type="ECO:0000313" key="12">
    <source>
        <dbReference type="EMBL" id="MCW4471483.1"/>
    </source>
</evidence>
<dbReference type="EMBL" id="JAPCHY010000002">
    <property type="protein sequence ID" value="MCW4471483.1"/>
    <property type="molecule type" value="Genomic_DNA"/>
</dbReference>
<evidence type="ECO:0000256" key="4">
    <source>
        <dbReference type="ARBA" id="ARBA00022481"/>
    </source>
</evidence>
<comment type="caution">
    <text evidence="12">The sequence shown here is derived from an EMBL/GenBank/DDBJ whole genome shotgun (WGS) entry which is preliminary data.</text>
</comment>
<dbReference type="Pfam" id="PF12019">
    <property type="entry name" value="GspH"/>
    <property type="match status" value="1"/>
</dbReference>
<comment type="subcellular location">
    <subcellularLocation>
        <location evidence="1">Cell inner membrane</location>
        <topology evidence="1">Single-pass membrane protein</topology>
    </subcellularLocation>
</comment>